<gene>
    <name evidence="1" type="ORF">Amon02_001270200</name>
</gene>
<accession>A0ACB5UAQ1</accession>
<evidence type="ECO:0000313" key="2">
    <source>
        <dbReference type="Proteomes" id="UP001165064"/>
    </source>
</evidence>
<keyword evidence="2" id="KW-1185">Reference proteome</keyword>
<dbReference type="Proteomes" id="UP001165064">
    <property type="component" value="Unassembled WGS sequence"/>
</dbReference>
<name>A0ACB5UAQ1_AMBMO</name>
<sequence length="176" mass="19475">MPADGGSGEEAQKALAKRKAEEEKALEDAIREQEEADERRKKLDQQKEKAKNLSKVHLVQPEKISDKPDSEKLWTVRYAPTDIKQICGNKGNVENLSNWLEHWFDNAKRGFTGAGINGFRAVLISGPPGTGKTTAAHLVAKKLGYDIIEKNASDVRSKKLLNEHLKTCLNNTSVVG</sequence>
<protein>
    <submittedName>
        <fullName evidence="1">Unnamed protein product</fullName>
    </submittedName>
</protein>
<proteinExistence type="predicted"/>
<reference evidence="1" key="1">
    <citation type="submission" date="2023-04" db="EMBL/GenBank/DDBJ databases">
        <title>Ambrosiozyma monospora NBRC 10751.</title>
        <authorList>
            <person name="Ichikawa N."/>
            <person name="Sato H."/>
            <person name="Tonouchi N."/>
        </authorList>
    </citation>
    <scope>NUCLEOTIDE SEQUENCE</scope>
    <source>
        <strain evidence="1">NBRC 10751</strain>
    </source>
</reference>
<dbReference type="EMBL" id="BSXS01015187">
    <property type="protein sequence ID" value="GMF06457.1"/>
    <property type="molecule type" value="Genomic_DNA"/>
</dbReference>
<organism evidence="1 2">
    <name type="scientific">Ambrosiozyma monospora</name>
    <name type="common">Yeast</name>
    <name type="synonym">Endomycopsis monosporus</name>
    <dbReference type="NCBI Taxonomy" id="43982"/>
    <lineage>
        <taxon>Eukaryota</taxon>
        <taxon>Fungi</taxon>
        <taxon>Dikarya</taxon>
        <taxon>Ascomycota</taxon>
        <taxon>Saccharomycotina</taxon>
        <taxon>Pichiomycetes</taxon>
        <taxon>Pichiales</taxon>
        <taxon>Pichiaceae</taxon>
        <taxon>Ambrosiozyma</taxon>
    </lineage>
</organism>
<comment type="caution">
    <text evidence="1">The sequence shown here is derived from an EMBL/GenBank/DDBJ whole genome shotgun (WGS) entry which is preliminary data.</text>
</comment>
<evidence type="ECO:0000313" key="1">
    <source>
        <dbReference type="EMBL" id="GMF06457.1"/>
    </source>
</evidence>